<protein>
    <recommendedName>
        <fullName evidence="1">CATRA-Associated Small Protein domain-containing protein</fullName>
    </recommendedName>
</protein>
<dbReference type="RefSeq" id="WP_137250496.1">
    <property type="nucleotide sequence ID" value="NZ_SZQA01000036.1"/>
</dbReference>
<gene>
    <name evidence="2" type="ORF">FDA94_30390</name>
</gene>
<organism evidence="2 3">
    <name type="scientific">Herbidospora galbida</name>
    <dbReference type="NCBI Taxonomy" id="2575442"/>
    <lineage>
        <taxon>Bacteria</taxon>
        <taxon>Bacillati</taxon>
        <taxon>Actinomycetota</taxon>
        <taxon>Actinomycetes</taxon>
        <taxon>Streptosporangiales</taxon>
        <taxon>Streptosporangiaceae</taxon>
        <taxon>Herbidospora</taxon>
    </lineage>
</organism>
<dbReference type="AlphaFoldDB" id="A0A4U3M5S0"/>
<dbReference type="EMBL" id="SZQA01000036">
    <property type="protein sequence ID" value="TKK84235.1"/>
    <property type="molecule type" value="Genomic_DNA"/>
</dbReference>
<evidence type="ECO:0000313" key="3">
    <source>
        <dbReference type="Proteomes" id="UP000308705"/>
    </source>
</evidence>
<keyword evidence="3" id="KW-1185">Reference proteome</keyword>
<feature type="domain" description="CATRA-Associated Small Protein" evidence="1">
    <location>
        <begin position="4"/>
        <end position="82"/>
    </location>
</feature>
<comment type="caution">
    <text evidence="2">The sequence shown here is derived from an EMBL/GenBank/DDBJ whole genome shotgun (WGS) entry which is preliminary data.</text>
</comment>
<dbReference type="Proteomes" id="UP000308705">
    <property type="component" value="Unassembled WGS sequence"/>
</dbReference>
<dbReference type="Pfam" id="PF20271">
    <property type="entry name" value="CATASP"/>
    <property type="match status" value="1"/>
</dbReference>
<dbReference type="InterPro" id="IPR046924">
    <property type="entry name" value="CATASP"/>
</dbReference>
<dbReference type="OrthoDB" id="3540846at2"/>
<name>A0A4U3M5S0_9ACTN</name>
<evidence type="ECO:0000313" key="2">
    <source>
        <dbReference type="EMBL" id="TKK84235.1"/>
    </source>
</evidence>
<accession>A0A4U3M5S0</accession>
<evidence type="ECO:0000259" key="1">
    <source>
        <dbReference type="Pfam" id="PF20271"/>
    </source>
</evidence>
<sequence length="92" mass="9853">MHDDAVDLLRRSLKWSLPATGWAAVDAAVRTLAASDDVAADLGYLELAGPARIVTRFGDPPEIPMPAELRDRVNELIHKLGAAEPEPADDAP</sequence>
<reference evidence="2 3" key="1">
    <citation type="submission" date="2019-04" db="EMBL/GenBank/DDBJ databases">
        <title>Herbidospora sp. NEAU-GS14.nov., a novel actinomycete isolated from soil.</title>
        <authorList>
            <person name="Han L."/>
        </authorList>
    </citation>
    <scope>NUCLEOTIDE SEQUENCE [LARGE SCALE GENOMIC DNA]</scope>
    <source>
        <strain evidence="2 3">NEAU-GS14</strain>
    </source>
</reference>
<proteinExistence type="predicted"/>